<dbReference type="EMBL" id="ADMG01000049">
    <property type="protein sequence ID" value="EKB30219.1"/>
    <property type="molecule type" value="Genomic_DNA"/>
</dbReference>
<comment type="caution">
    <text evidence="2">The sequence shown here is derived from an EMBL/GenBank/DDBJ whole genome shotgun (WGS) entry which is preliminary data.</text>
</comment>
<sequence length="880" mass="98448">MTGSRISRNCPSRTFDRQEALKIIQGEKPYSDLTARFEQTDTEDVMFEALDVIIPWIASASMELSLTEHCADVYNFNRICLHILECGGECGLVHLLCAESYLLRNEVDNAAAHLKAAESLAKVEGNSYGYDLRSLVKARKHTLQIIRALYEHKEDKAEKLFNKLTFEEQMEDPFVLRHMAETWAFQGFFKEEEDHELFEKNLSKALETFGLYFVAGGSAPRAYQVTAVILSRLGNKAEMIETLEDGLDSVVDFEDSDGVLTLSVMCRAAVTGGDRLCDETPRDYALDLTKAERIEWMRSQYERGDEGKRAILEVTSPIPLDNFSRVELDFIARAALDMQDPQKLEAVLDVSGNNKDGNLIRLSLVCGLLQLKGNWKEARHTASLAARLLFDGNIEQHFAVDTGLLLFTYVVEGFKQDGDMSVIDTFVNNIKPEWGMLRQLVSMAAAGEILESSFGSKEDRVKKARGLLEALPEEGRDADWFFLMLRCLVLAEDYDEAKKVAAKTRKFLDEYARNLIEQAEAQGYYGTQSELNMLRRNLAIIETILKDHDSIKDFFNKSTVAELDKSHLKVERMIPNPNGPAIMVCSHPVDKHIVRIVAVAELAMKHVIDGAQAEVSGAITNEEADAVKLSVLTIAAPAEEVKKINASDWRVLLLDAISRQMNQEGKMPEPGYMVTCTSSPTFPNTPFAGMCLCEAWDAVSASLNSIAIYELVPLYANECDFAALYGHEKLLERLQKTNFWPVSIDREDCCASAEWRPLIPKSQIRPMIEGPMATAYAWVTPGVLQKGEDIGIFYRRKPDGAFSGWVFLGTSERMDENLTSSKLLQIDLNTLANYAPYIVGFLDAEEKSAFRHDGCGSVSKIEYATMKYAGIPDAGGRRLS</sequence>
<dbReference type="eggNOG" id="COG4859">
    <property type="taxonomic scope" value="Bacteria"/>
</dbReference>
<accession>K1KEU1</accession>
<dbReference type="OrthoDB" id="4827574at2"/>
<feature type="domain" description="Suppressor of fused-like" evidence="1">
    <location>
        <begin position="632"/>
        <end position="742"/>
    </location>
</feature>
<gene>
    <name evidence="2" type="ORF">HMPREF9465_02154</name>
</gene>
<protein>
    <recommendedName>
        <fullName evidence="1">Suppressor of fused-like domain-containing protein</fullName>
    </recommendedName>
</protein>
<dbReference type="PATRIC" id="fig|742823.3.peg.2163"/>
<dbReference type="STRING" id="742823.HMPREF9465_02154"/>
<dbReference type="Proteomes" id="UP000005835">
    <property type="component" value="Unassembled WGS sequence"/>
</dbReference>
<proteinExistence type="predicted"/>
<dbReference type="Pfam" id="PF05076">
    <property type="entry name" value="SUFU"/>
    <property type="match status" value="1"/>
</dbReference>
<dbReference type="AlphaFoldDB" id="K1KEU1"/>
<evidence type="ECO:0000313" key="2">
    <source>
        <dbReference type="EMBL" id="EKB30219.1"/>
    </source>
</evidence>
<evidence type="ECO:0000313" key="3">
    <source>
        <dbReference type="Proteomes" id="UP000005835"/>
    </source>
</evidence>
<organism evidence="2 3">
    <name type="scientific">Sutterella wadsworthensis 2_1_59BFAA</name>
    <dbReference type="NCBI Taxonomy" id="742823"/>
    <lineage>
        <taxon>Bacteria</taxon>
        <taxon>Pseudomonadati</taxon>
        <taxon>Pseudomonadota</taxon>
        <taxon>Betaproteobacteria</taxon>
        <taxon>Burkholderiales</taxon>
        <taxon>Sutterellaceae</taxon>
        <taxon>Sutterella</taxon>
    </lineage>
</organism>
<dbReference type="HOGENOM" id="CLU_327026_0_0_4"/>
<dbReference type="InterPro" id="IPR020941">
    <property type="entry name" value="SUFU-like_domain"/>
</dbReference>
<reference evidence="2 3" key="1">
    <citation type="submission" date="2012-05" db="EMBL/GenBank/DDBJ databases">
        <title>The Genome Sequence of Sutterella wadsworthensis 2_1_59BFAA.</title>
        <authorList>
            <consortium name="The Broad Institute Genome Sequencing Platform"/>
            <person name="Earl A."/>
            <person name="Ward D."/>
            <person name="Feldgarden M."/>
            <person name="Gevers D."/>
            <person name="Daigneault M."/>
            <person name="Strauss J."/>
            <person name="Allen-Vercoe E."/>
            <person name="Walker B."/>
            <person name="Young S.K."/>
            <person name="Zeng Q."/>
            <person name="Gargeya S."/>
            <person name="Fitzgerald M."/>
            <person name="Haas B."/>
            <person name="Abouelleil A."/>
            <person name="Alvarado L."/>
            <person name="Arachchi H.M."/>
            <person name="Berlin A.M."/>
            <person name="Chapman S.B."/>
            <person name="Goldberg J."/>
            <person name="Griggs A."/>
            <person name="Gujja S."/>
            <person name="Hansen M."/>
            <person name="Howarth C."/>
            <person name="Imamovic A."/>
            <person name="Larimer J."/>
            <person name="McCowen C."/>
            <person name="Montmayeur A."/>
            <person name="Murphy C."/>
            <person name="Neiman D."/>
            <person name="Pearson M."/>
            <person name="Priest M."/>
            <person name="Roberts A."/>
            <person name="Saif S."/>
            <person name="Shea T."/>
            <person name="Sisk P."/>
            <person name="Sykes S."/>
            <person name="Wortman J."/>
            <person name="Nusbaum C."/>
            <person name="Birren B."/>
        </authorList>
    </citation>
    <scope>NUCLEOTIDE SEQUENCE [LARGE SCALE GENOMIC DNA]</scope>
    <source>
        <strain evidence="2 3">2_1_59BFAA</strain>
    </source>
</reference>
<dbReference type="RefSeq" id="WP_005436980.1">
    <property type="nucleotide sequence ID" value="NZ_JH815521.1"/>
</dbReference>
<name>K1KEU1_9BURK</name>
<evidence type="ECO:0000259" key="1">
    <source>
        <dbReference type="Pfam" id="PF05076"/>
    </source>
</evidence>
<keyword evidence="3" id="KW-1185">Reference proteome</keyword>